<organism evidence="2 3">
    <name type="scientific">Georgenia muralis</name>
    <dbReference type="NCBI Taxonomy" id="154117"/>
    <lineage>
        <taxon>Bacteria</taxon>
        <taxon>Bacillati</taxon>
        <taxon>Actinomycetota</taxon>
        <taxon>Actinomycetes</taxon>
        <taxon>Micrococcales</taxon>
        <taxon>Bogoriellaceae</taxon>
        <taxon>Georgenia</taxon>
    </lineage>
</organism>
<protein>
    <submittedName>
        <fullName evidence="2">Uncharacterized protein</fullName>
    </submittedName>
</protein>
<accession>A0A3N5A3P0</accession>
<reference evidence="2 3" key="1">
    <citation type="submission" date="2018-11" db="EMBL/GenBank/DDBJ databases">
        <title>Sequencing the genomes of 1000 actinobacteria strains.</title>
        <authorList>
            <person name="Klenk H.-P."/>
        </authorList>
    </citation>
    <scope>NUCLEOTIDE SEQUENCE [LARGE SCALE GENOMIC DNA]</scope>
    <source>
        <strain evidence="2 3">DSM 14418</strain>
    </source>
</reference>
<comment type="caution">
    <text evidence="2">The sequence shown here is derived from an EMBL/GenBank/DDBJ whole genome shotgun (WGS) entry which is preliminary data.</text>
</comment>
<proteinExistence type="predicted"/>
<feature type="compositionally biased region" description="Polar residues" evidence="1">
    <location>
        <begin position="128"/>
        <end position="137"/>
    </location>
</feature>
<dbReference type="AlphaFoldDB" id="A0A3N5A3P0"/>
<name>A0A3N5A3P0_9MICO</name>
<dbReference type="EMBL" id="RKRA01000001">
    <property type="protein sequence ID" value="RPF27965.1"/>
    <property type="molecule type" value="Genomic_DNA"/>
</dbReference>
<feature type="region of interest" description="Disordered" evidence="1">
    <location>
        <begin position="118"/>
        <end position="140"/>
    </location>
</feature>
<evidence type="ECO:0000313" key="3">
    <source>
        <dbReference type="Proteomes" id="UP000280726"/>
    </source>
</evidence>
<keyword evidence="3" id="KW-1185">Reference proteome</keyword>
<dbReference type="Proteomes" id="UP000280726">
    <property type="component" value="Unassembled WGS sequence"/>
</dbReference>
<gene>
    <name evidence="2" type="ORF">EDD32_2469</name>
</gene>
<evidence type="ECO:0000313" key="2">
    <source>
        <dbReference type="EMBL" id="RPF27965.1"/>
    </source>
</evidence>
<evidence type="ECO:0000256" key="1">
    <source>
        <dbReference type="SAM" id="MobiDB-lite"/>
    </source>
</evidence>
<sequence length="459" mass="47841">MSGRGRHQPRALGVGVVEGLDAVGRVIHGFRVHVRHVLHADTLGERGVLGRWGDPLVRRSVGDPRGDAAVEVEGGPVDRVAGAIGDHRGLGGGVVAHGDLRVHRLGVRLHELIADRRHAGSHDGGVNGQEQVSTGARGQQVAELDPDGLALLGHDGRAEVARISHRGAVGVQLHVASQLRLIGEVLVHLRRVLDEPDPVEVRSGIAGGVRCGNEVSEVGQRVDELAETAGDLVRSDDVGAEGVGASLPQVGVVGRAEGDGGVLQRLCRGVRHGVPAGPDVERDALAVEGHEVARPDGQVGHREGDALARPCGRERRHVEGAGVENHGVLVRGAGGAQQVRVEGEAGRGLEASARRRLVPGLERREHAGGERGVVEHDEDAGRVVGGIGPVHQRVAHVACGSGRRGDLGQRAVGVVRVAEVPRRFAGSCDGGRHVHHERVEGLFGESVGWGDTPTGTSSI</sequence>